<dbReference type="GO" id="GO:0009099">
    <property type="term" value="P:L-valine biosynthetic process"/>
    <property type="evidence" value="ECO:0007669"/>
    <property type="project" value="UniProtKB-UniPathway"/>
</dbReference>
<dbReference type="Pfam" id="PF00789">
    <property type="entry name" value="UBX"/>
    <property type="match status" value="1"/>
</dbReference>
<dbReference type="InterPro" id="IPR027271">
    <property type="entry name" value="Acetolactate_synth/TF_NikR_C"/>
</dbReference>
<dbReference type="PANTHER" id="PTHR30239">
    <property type="entry name" value="ACETOLACTATE SYNTHASE SMALL SUBUNIT"/>
    <property type="match status" value="1"/>
</dbReference>
<feature type="compositionally biased region" description="Polar residues" evidence="6">
    <location>
        <begin position="510"/>
        <end position="522"/>
    </location>
</feature>
<evidence type="ECO:0000256" key="6">
    <source>
        <dbReference type="SAM" id="MobiDB-lite"/>
    </source>
</evidence>
<comment type="pathway">
    <text evidence="1">Amino-acid biosynthesis; L-isoleucine biosynthesis; L-isoleucine from 2-oxobutanoate: step 1/4.</text>
</comment>
<dbReference type="InterPro" id="IPR045865">
    <property type="entry name" value="ACT-like_dom_sf"/>
</dbReference>
<dbReference type="InterPro" id="IPR039557">
    <property type="entry name" value="AHAS_ACT"/>
</dbReference>
<dbReference type="SUPFAM" id="SSF55021">
    <property type="entry name" value="ACT-like"/>
    <property type="match status" value="4"/>
</dbReference>
<feature type="compositionally biased region" description="Polar residues" evidence="6">
    <location>
        <begin position="1"/>
        <end position="10"/>
    </location>
</feature>
<dbReference type="CDD" id="cd04878">
    <property type="entry name" value="ACT_AHAS"/>
    <property type="match status" value="2"/>
</dbReference>
<sequence>MQVSAASLSAPTAAKDASEESEGYDVYVNHPEPLDEGEEKHLISAFVADESGIINRVAGVFARRGANIESLAVGLNIDKALFTIVVTGTQSTVANLVKQLAKLVKVRYVEDITESDRVEREMVLLKIRAPPGPARTEVMQLIDIFRARVVDVSDRSMCIAVSGDSGKTAALQGVLQKFGIMEIARTGKIALKRGEQLLEMGGWGDGAVQRARSKQTTITTGNGASVATEGIGFQGEDGSEGDVYTVGGNGQPGVWDVENVLEATFQTGEFEPHTLSIEVEDVPGVLNQVTGVFARRGYNVQSLAVGNSEVEGQSRIIMVIPGSAEGTSKIIKQLNKLVHVQQVRDLSAKPYVARELMLIKVRCPAAQRRELSDLANIFHGTVCDVSLDTITLEIQGKEDKMHALQGLLEPYGILEVARTGRVALARDSGVDSSSVTGADAVTAQHVLEAHAWDVNNGVEFFLEQGSNPCPPSLQGHPVSIDEEFDQDEELQGLAAQPVDSEDDDIEIIENSNRSTRQANGTQAHRRTSAQNGFASGSGGAFFDDNMDEGPTVRQRRSRPRGAAAAAGRDLDALHELGRRLGVPDLEPMQMPAVRPTGRRLPESLAAQISGAGGRGLPHDDEELQLPDGINVEEARMLEAAMLGIPYEGRMPHMGEPWQPSAPPAPEVVAQRQLREEQDVAYQASLLADMEKAKSAQRAEQEAAAARQRAEEETAAAEEAERMAERLISDKRAGLPAEPPLDDTDAITVLVRLPNGGRPSRRFTKDTKVATLFDWVDVNVAPDIKPGTFRLVTPFPRRMLLADTLGSLQTSGLTQKQEALFLEPI</sequence>
<dbReference type="InterPro" id="IPR002912">
    <property type="entry name" value="ACT_dom"/>
</dbReference>
<organism evidence="9 10">
    <name type="scientific">Coccomyxa subellipsoidea (strain C-169)</name>
    <name type="common">Green microalga</name>
    <dbReference type="NCBI Taxonomy" id="574566"/>
    <lineage>
        <taxon>Eukaryota</taxon>
        <taxon>Viridiplantae</taxon>
        <taxon>Chlorophyta</taxon>
        <taxon>core chlorophytes</taxon>
        <taxon>Trebouxiophyceae</taxon>
        <taxon>Trebouxiophyceae incertae sedis</taxon>
        <taxon>Coccomyxaceae</taxon>
        <taxon>Coccomyxa</taxon>
        <taxon>Coccomyxa subellipsoidea</taxon>
    </lineage>
</organism>
<evidence type="ECO:0000256" key="5">
    <source>
        <dbReference type="ARBA" id="ARBA00023304"/>
    </source>
</evidence>
<dbReference type="PANTHER" id="PTHR30239:SF0">
    <property type="entry name" value="ACETOLACTATE SYNTHASE SMALL SUBUNIT 1, CHLOROPLASTIC"/>
    <property type="match status" value="1"/>
</dbReference>
<dbReference type="NCBIfam" id="TIGR00119">
    <property type="entry name" value="acolac_sm"/>
    <property type="match status" value="2"/>
</dbReference>
<dbReference type="Gene3D" id="3.30.70.260">
    <property type="match status" value="2"/>
</dbReference>
<comment type="similarity">
    <text evidence="3">Belongs to the acetolactate synthase small subunit family.</text>
</comment>
<keyword evidence="5" id="KW-0100">Branched-chain amino acid biosynthesis</keyword>
<proteinExistence type="inferred from homology"/>
<dbReference type="STRING" id="574566.I0Z0T7"/>
<dbReference type="RefSeq" id="XP_005648800.1">
    <property type="nucleotide sequence ID" value="XM_005648743.1"/>
</dbReference>
<dbReference type="PROSITE" id="PS51671">
    <property type="entry name" value="ACT"/>
    <property type="match status" value="2"/>
</dbReference>
<feature type="domain" description="ACT" evidence="8">
    <location>
        <begin position="42"/>
        <end position="114"/>
    </location>
</feature>
<dbReference type="EMBL" id="AGSI01000006">
    <property type="protein sequence ID" value="EIE24256.1"/>
    <property type="molecule type" value="Genomic_DNA"/>
</dbReference>
<dbReference type="GO" id="GO:0009097">
    <property type="term" value="P:isoleucine biosynthetic process"/>
    <property type="evidence" value="ECO:0007669"/>
    <property type="project" value="UniProtKB-UniPathway"/>
</dbReference>
<dbReference type="NCBIfam" id="NF008864">
    <property type="entry name" value="PRK11895.1"/>
    <property type="match status" value="2"/>
</dbReference>
<reference evidence="9 10" key="1">
    <citation type="journal article" date="2012" name="Genome Biol.">
        <title>The genome of the polar eukaryotic microalga coccomyxa subellipsoidea reveals traits of cold adaptation.</title>
        <authorList>
            <person name="Blanc G."/>
            <person name="Agarkova I."/>
            <person name="Grimwood J."/>
            <person name="Kuo A."/>
            <person name="Brueggeman A."/>
            <person name="Dunigan D."/>
            <person name="Gurnon J."/>
            <person name="Ladunga I."/>
            <person name="Lindquist E."/>
            <person name="Lucas S."/>
            <person name="Pangilinan J."/>
            <person name="Proschold T."/>
            <person name="Salamov A."/>
            <person name="Schmutz J."/>
            <person name="Weeks D."/>
            <person name="Yamada T."/>
            <person name="Claverie J.M."/>
            <person name="Grigoriev I."/>
            <person name="Van Etten J."/>
            <person name="Lomsadze A."/>
            <person name="Borodovsky M."/>
        </authorList>
    </citation>
    <scope>NUCLEOTIDE SEQUENCE [LARGE SCALE GENOMIC DNA]</scope>
    <source>
        <strain evidence="9 10">C-169</strain>
    </source>
</reference>
<evidence type="ECO:0000256" key="2">
    <source>
        <dbReference type="ARBA" id="ARBA00005025"/>
    </source>
</evidence>
<dbReference type="FunFam" id="3.30.70.1150:FF:000001">
    <property type="entry name" value="Acetolactate synthase small subunit"/>
    <property type="match status" value="2"/>
</dbReference>
<comment type="pathway">
    <text evidence="2">Amino-acid biosynthesis; L-valine biosynthesis; L-valine from pyruvate: step 1/4.</text>
</comment>
<dbReference type="UniPathway" id="UPA00047">
    <property type="reaction ID" value="UER00055"/>
</dbReference>
<dbReference type="InterPro" id="IPR054480">
    <property type="entry name" value="AHAS_small-like_ACT"/>
</dbReference>
<comment type="caution">
    <text evidence="9">The sequence shown here is derived from an EMBL/GenBank/DDBJ whole genome shotgun (WGS) entry which is preliminary data.</text>
</comment>
<dbReference type="InterPro" id="IPR019455">
    <property type="entry name" value="Acetolactate_synth_ssu_C"/>
</dbReference>
<evidence type="ECO:0000256" key="3">
    <source>
        <dbReference type="ARBA" id="ARBA00006341"/>
    </source>
</evidence>
<name>I0Z0T7_COCSC</name>
<dbReference type="eggNOG" id="KOG1363">
    <property type="taxonomic scope" value="Eukaryota"/>
</dbReference>
<dbReference type="OrthoDB" id="2013116at2759"/>
<dbReference type="CDD" id="cd01767">
    <property type="entry name" value="UBX"/>
    <property type="match status" value="1"/>
</dbReference>
<dbReference type="Pfam" id="PF22629">
    <property type="entry name" value="ACT_AHAS_ss"/>
    <property type="match status" value="2"/>
</dbReference>
<dbReference type="SUPFAM" id="SSF54236">
    <property type="entry name" value="Ubiquitin-like"/>
    <property type="match status" value="1"/>
</dbReference>
<dbReference type="Pfam" id="PF14555">
    <property type="entry name" value="UBA_4"/>
    <property type="match status" value="1"/>
</dbReference>
<dbReference type="InterPro" id="IPR004789">
    <property type="entry name" value="Acetalactate_synth_ssu"/>
</dbReference>
<accession>I0Z0T7</accession>
<dbReference type="Proteomes" id="UP000007264">
    <property type="component" value="Unassembled WGS sequence"/>
</dbReference>
<feature type="region of interest" description="Disordered" evidence="6">
    <location>
        <begin position="1"/>
        <end position="23"/>
    </location>
</feature>
<dbReference type="SMART" id="SM00166">
    <property type="entry name" value="UBX"/>
    <property type="match status" value="1"/>
</dbReference>
<dbReference type="InterPro" id="IPR001012">
    <property type="entry name" value="UBX_dom"/>
</dbReference>
<dbReference type="GO" id="GO:0003984">
    <property type="term" value="F:acetolactate synthase activity"/>
    <property type="evidence" value="ECO:0007669"/>
    <property type="project" value="TreeGrafter"/>
</dbReference>
<protein>
    <submittedName>
        <fullName evidence="9">Acetolactate synthase</fullName>
    </submittedName>
</protein>
<keyword evidence="10" id="KW-1185">Reference proteome</keyword>
<evidence type="ECO:0000313" key="9">
    <source>
        <dbReference type="EMBL" id="EIE24256.1"/>
    </source>
</evidence>
<dbReference type="GeneID" id="17042254"/>
<evidence type="ECO:0000256" key="1">
    <source>
        <dbReference type="ARBA" id="ARBA00004974"/>
    </source>
</evidence>
<dbReference type="AlphaFoldDB" id="I0Z0T7"/>
<dbReference type="InterPro" id="IPR029071">
    <property type="entry name" value="Ubiquitin-like_domsf"/>
</dbReference>
<keyword evidence="4" id="KW-0028">Amino-acid biosynthesis</keyword>
<evidence type="ECO:0000313" key="10">
    <source>
        <dbReference type="Proteomes" id="UP000007264"/>
    </source>
</evidence>
<evidence type="ECO:0000256" key="4">
    <source>
        <dbReference type="ARBA" id="ARBA00022605"/>
    </source>
</evidence>
<dbReference type="eggNOG" id="KOG2663">
    <property type="taxonomic scope" value="Eukaryota"/>
</dbReference>
<dbReference type="Gene3D" id="3.10.20.90">
    <property type="entry name" value="Phosphatidylinositol 3-kinase Catalytic Subunit, Chain A, domain 1"/>
    <property type="match status" value="1"/>
</dbReference>
<dbReference type="PROSITE" id="PS50033">
    <property type="entry name" value="UBX"/>
    <property type="match status" value="1"/>
</dbReference>
<dbReference type="UniPathway" id="UPA00049">
    <property type="reaction ID" value="UER00059"/>
</dbReference>
<dbReference type="GO" id="GO:0005829">
    <property type="term" value="C:cytosol"/>
    <property type="evidence" value="ECO:0007669"/>
    <property type="project" value="TreeGrafter"/>
</dbReference>
<feature type="region of interest" description="Disordered" evidence="6">
    <location>
        <begin position="510"/>
        <end position="568"/>
    </location>
</feature>
<feature type="region of interest" description="Disordered" evidence="6">
    <location>
        <begin position="692"/>
        <end position="721"/>
    </location>
</feature>
<dbReference type="CDD" id="cd14273">
    <property type="entry name" value="UBA_TAP-C_like"/>
    <property type="match status" value="1"/>
</dbReference>
<dbReference type="KEGG" id="csl:COCSUDRAFT_65817"/>
<feature type="domain" description="ACT" evidence="8">
    <location>
        <begin position="274"/>
        <end position="348"/>
    </location>
</feature>
<dbReference type="Pfam" id="PF10369">
    <property type="entry name" value="ALS_ss_C"/>
    <property type="match status" value="2"/>
</dbReference>
<feature type="domain" description="UBX" evidence="7">
    <location>
        <begin position="741"/>
        <end position="820"/>
    </location>
</feature>
<evidence type="ECO:0000259" key="8">
    <source>
        <dbReference type="PROSITE" id="PS51671"/>
    </source>
</evidence>
<dbReference type="GO" id="GO:1990610">
    <property type="term" value="F:acetolactate synthase regulator activity"/>
    <property type="evidence" value="ECO:0007669"/>
    <property type="project" value="InterPro"/>
</dbReference>
<gene>
    <name evidence="9" type="ORF">COCSUDRAFT_65817</name>
</gene>
<dbReference type="Gene3D" id="3.30.70.1150">
    <property type="entry name" value="ACT-like. Chain A, domain 2"/>
    <property type="match status" value="2"/>
</dbReference>
<evidence type="ECO:0000259" key="7">
    <source>
        <dbReference type="PROSITE" id="PS50033"/>
    </source>
</evidence>